<name>W6MNH9_PAGBR</name>
<feature type="region of interest" description="Disordered" evidence="1">
    <location>
        <begin position="1"/>
        <end position="57"/>
    </location>
</feature>
<accession>W6MNH9</accession>
<dbReference type="EMBL" id="HABX01000017">
    <property type="protein sequence ID" value="CDK12461.1"/>
    <property type="molecule type" value="Transcribed_RNA"/>
</dbReference>
<reference evidence="2" key="1">
    <citation type="submission" date="2013-06" db="EMBL/GenBank/DDBJ databases">
        <authorList>
            <person name="Groh K."/>
        </authorList>
    </citation>
    <scope>NUCLEOTIDE SEQUENCE</scope>
    <source>
        <tissue evidence="2">Antennules</tissue>
    </source>
</reference>
<organism evidence="2">
    <name type="scientific">Pagurus bernhardus</name>
    <name type="common">Common hermit crab</name>
    <name type="synonym">Eupagurus bernhardus</name>
    <dbReference type="NCBI Taxonomy" id="174397"/>
    <lineage>
        <taxon>Eukaryota</taxon>
        <taxon>Metazoa</taxon>
        <taxon>Ecdysozoa</taxon>
        <taxon>Arthropoda</taxon>
        <taxon>Crustacea</taxon>
        <taxon>Multicrustacea</taxon>
        <taxon>Malacostraca</taxon>
        <taxon>Eumalacostraca</taxon>
        <taxon>Eucarida</taxon>
        <taxon>Decapoda</taxon>
        <taxon>Pleocyemata</taxon>
        <taxon>Anomura</taxon>
        <taxon>Paguroidea</taxon>
        <taxon>Paguridae</taxon>
        <taxon>Pagurus</taxon>
    </lineage>
</organism>
<proteinExistence type="predicted"/>
<feature type="non-terminal residue" evidence="2">
    <location>
        <position position="102"/>
    </location>
</feature>
<evidence type="ECO:0000256" key="1">
    <source>
        <dbReference type="SAM" id="MobiDB-lite"/>
    </source>
</evidence>
<feature type="compositionally biased region" description="Gly residues" evidence="1">
    <location>
        <begin position="1"/>
        <end position="11"/>
    </location>
</feature>
<reference evidence="2" key="2">
    <citation type="submission" date="2014-02" db="EMBL/GenBank/DDBJ databases">
        <title>The hermit crab's nose antennal transcriptomics.</title>
        <authorList>
            <person name="Groh K.C."/>
            <person name="Vogel H."/>
            <person name="Stensmyr M.C."/>
            <person name="Grosse-Wilde E."/>
            <person name="Hansson B.S."/>
        </authorList>
    </citation>
    <scope>NUCLEOTIDE SEQUENCE</scope>
    <source>
        <tissue evidence="2">Antennules</tissue>
    </source>
</reference>
<feature type="compositionally biased region" description="Low complexity" evidence="1">
    <location>
        <begin position="43"/>
        <end position="57"/>
    </location>
</feature>
<feature type="non-terminal residue" evidence="2">
    <location>
        <position position="1"/>
    </location>
</feature>
<protein>
    <submittedName>
        <fullName evidence="2">Crustin-like-8 protein</fullName>
    </submittedName>
</protein>
<dbReference type="AlphaFoldDB" id="W6MNH9"/>
<sequence>YAGGGGSGKNFGGDNANSPSQSFIGNGEPTFNEAEGTSASDINANPSSGNNNNGSCPPARLSCTASRTRKDDTPISCIVSDTCGAGRRCCFDVCLQTSICKR</sequence>
<feature type="compositionally biased region" description="Polar residues" evidence="1">
    <location>
        <begin position="15"/>
        <end position="24"/>
    </location>
</feature>
<gene>
    <name evidence="2" type="primary">crustin-like-8</name>
</gene>
<evidence type="ECO:0000313" key="2">
    <source>
        <dbReference type="EMBL" id="CDK12461.1"/>
    </source>
</evidence>